<keyword evidence="3" id="KW-1185">Reference proteome</keyword>
<dbReference type="Gene3D" id="3.30.710.10">
    <property type="entry name" value="Potassium Channel Kv1.1, Chain A"/>
    <property type="match status" value="1"/>
</dbReference>
<dbReference type="InterPro" id="IPR001646">
    <property type="entry name" value="5peptide_repeat"/>
</dbReference>
<protein>
    <submittedName>
        <fullName evidence="2">DgyrCDS1727</fullName>
    </submittedName>
</protein>
<feature type="domain" description="BTB" evidence="1">
    <location>
        <begin position="94"/>
        <end position="166"/>
    </location>
</feature>
<name>A0A7I8VAA8_9ANNE</name>
<dbReference type="Pfam" id="PF00805">
    <property type="entry name" value="Pentapeptide"/>
    <property type="match status" value="3"/>
</dbReference>
<dbReference type="PANTHER" id="PTHR14136:SF17">
    <property type="entry name" value="BTB_POZ DOMAIN-CONTAINING PROTEIN KCTD9"/>
    <property type="match status" value="1"/>
</dbReference>
<dbReference type="Pfam" id="PF11834">
    <property type="entry name" value="KHA"/>
    <property type="match status" value="1"/>
</dbReference>
<dbReference type="InterPro" id="IPR003131">
    <property type="entry name" value="T1-type_BTB"/>
</dbReference>
<dbReference type="Proteomes" id="UP000549394">
    <property type="component" value="Unassembled WGS sequence"/>
</dbReference>
<sequence length="391" mass="43661">MFSGEKPTKKRITARKRGEKRGICLFVPSTLAELTQVLTKKLSLKVDSLYTESGGLIDSIELIRDNDIVEVEINNKEDKLSNLQETTKADNDWITLNVGGVKFMTTRTTLASREPESMFGCMFQHDRPFTWKSTTDDSNAFLIDRSPKYFEPILNYLRHGQLIFDDGLSIEGVLEEARFYNIVSLVEILEKKVQEERKTEFQITRELFCKRLLATQSNVELRCQGMNFEGCDLSRLDLKRINFRYANLKNSNLEGANFAFCDMERANLSGAQLDGAALMGARMLCINLEGACMRGCNLEEPNGQRTNLEGANLKGVNLSGSSLAGANLRVAKLKKADLRNCDLRGAVLAGADLESCDLSGCDLQEANLRGANLKDAIFELMISPLHMSQAL</sequence>
<dbReference type="EMBL" id="CAJFCJ010000002">
    <property type="protein sequence ID" value="CAD5112514.1"/>
    <property type="molecule type" value="Genomic_DNA"/>
</dbReference>
<evidence type="ECO:0000313" key="2">
    <source>
        <dbReference type="EMBL" id="CAD5112514.1"/>
    </source>
</evidence>
<dbReference type="PANTHER" id="PTHR14136">
    <property type="entry name" value="BTB_POZ DOMAIN-CONTAINING PROTEIN KCTD9"/>
    <property type="match status" value="1"/>
</dbReference>
<dbReference type="SMART" id="SM00225">
    <property type="entry name" value="BTB"/>
    <property type="match status" value="1"/>
</dbReference>
<dbReference type="OrthoDB" id="9989223at2759"/>
<dbReference type="InterPro" id="IPR000210">
    <property type="entry name" value="BTB/POZ_dom"/>
</dbReference>
<dbReference type="SUPFAM" id="SSF54695">
    <property type="entry name" value="POZ domain"/>
    <property type="match status" value="1"/>
</dbReference>
<evidence type="ECO:0000313" key="3">
    <source>
        <dbReference type="Proteomes" id="UP000549394"/>
    </source>
</evidence>
<dbReference type="Gene3D" id="2.160.20.80">
    <property type="entry name" value="E3 ubiquitin-protein ligase SopA"/>
    <property type="match status" value="1"/>
</dbReference>
<dbReference type="Gene3D" id="6.10.140.750">
    <property type="match status" value="1"/>
</dbReference>
<evidence type="ECO:0000259" key="1">
    <source>
        <dbReference type="PROSITE" id="PS50097"/>
    </source>
</evidence>
<gene>
    <name evidence="2" type="ORF">DGYR_LOCUS1642</name>
</gene>
<dbReference type="AlphaFoldDB" id="A0A7I8VAA8"/>
<proteinExistence type="predicted"/>
<dbReference type="GO" id="GO:0051260">
    <property type="term" value="P:protein homooligomerization"/>
    <property type="evidence" value="ECO:0007669"/>
    <property type="project" value="InterPro"/>
</dbReference>
<reference evidence="2 3" key="1">
    <citation type="submission" date="2020-08" db="EMBL/GenBank/DDBJ databases">
        <authorList>
            <person name="Hejnol A."/>
        </authorList>
    </citation>
    <scope>NUCLEOTIDE SEQUENCE [LARGE SCALE GENOMIC DNA]</scope>
</reference>
<comment type="caution">
    <text evidence="2">The sequence shown here is derived from an EMBL/GenBank/DDBJ whole genome shotgun (WGS) entry which is preliminary data.</text>
</comment>
<dbReference type="PROSITE" id="PS50097">
    <property type="entry name" value="BTB"/>
    <property type="match status" value="1"/>
</dbReference>
<dbReference type="InterPro" id="IPR021789">
    <property type="entry name" value="KHA_dom"/>
</dbReference>
<accession>A0A7I8VAA8</accession>
<dbReference type="Pfam" id="PF02214">
    <property type="entry name" value="BTB_2"/>
    <property type="match status" value="1"/>
</dbReference>
<dbReference type="InterPro" id="IPR051082">
    <property type="entry name" value="Pentapeptide-BTB/POZ_domain"/>
</dbReference>
<organism evidence="2 3">
    <name type="scientific">Dimorphilus gyrociliatus</name>
    <dbReference type="NCBI Taxonomy" id="2664684"/>
    <lineage>
        <taxon>Eukaryota</taxon>
        <taxon>Metazoa</taxon>
        <taxon>Spiralia</taxon>
        <taxon>Lophotrochozoa</taxon>
        <taxon>Annelida</taxon>
        <taxon>Polychaeta</taxon>
        <taxon>Polychaeta incertae sedis</taxon>
        <taxon>Dinophilidae</taxon>
        <taxon>Dimorphilus</taxon>
    </lineage>
</organism>
<dbReference type="SUPFAM" id="SSF141571">
    <property type="entry name" value="Pentapeptide repeat-like"/>
    <property type="match status" value="1"/>
</dbReference>
<dbReference type="CDD" id="cd18368">
    <property type="entry name" value="BTB_POZ_KCTD9"/>
    <property type="match status" value="1"/>
</dbReference>
<dbReference type="InterPro" id="IPR011333">
    <property type="entry name" value="SKP1/BTB/POZ_sf"/>
</dbReference>